<sequence>MSDRKRGPNWHLDEKILLVDLVTEHFSIIENKRTDGITMRQKNAEWAKIAESYNCETTFTHRTADNLKAQWESLKKSTRKEAAAVRQSLITTGGGLPKPKNNDPLYDKIMGLISTTVTGLQNPFDSDNMESTNMSEEVQDNFACVEILDKTDFIPVSTQPQNTVPDAAAENIESIDKETQNITCDWGDYTPKMLQGPKSAPLRFEVREDGMREDNGRKAWSSKRRPEAPAAAALEELHKTKIRAVELQMKLAAEERADAKTIFEIDLQIKAEKLKQEKIRTRLMMARLRPKIKKQ</sequence>
<name>A0A835G938_SPOEX</name>
<evidence type="ECO:0000256" key="4">
    <source>
        <dbReference type="ARBA" id="ARBA00023163"/>
    </source>
</evidence>
<reference evidence="7" key="1">
    <citation type="submission" date="2020-08" db="EMBL/GenBank/DDBJ databases">
        <title>Spodoptera exigua strain:BAW_Kor-Di-RS1 Genome sequencing and assembly.</title>
        <authorList>
            <person name="Kim J."/>
            <person name="Nam H.Y."/>
            <person name="Kwon M."/>
            <person name="Choi J.H."/>
            <person name="Cho S.R."/>
            <person name="Kim G.-H."/>
        </authorList>
    </citation>
    <scope>NUCLEOTIDE SEQUENCE</scope>
    <source>
        <strain evidence="7">BAW_Kor-Di-RS1</strain>
        <tissue evidence="7">Whole-body</tissue>
    </source>
</reference>
<organism evidence="7 8">
    <name type="scientific">Spodoptera exigua</name>
    <name type="common">Beet armyworm</name>
    <name type="synonym">Noctua fulgens</name>
    <dbReference type="NCBI Taxonomy" id="7107"/>
    <lineage>
        <taxon>Eukaryota</taxon>
        <taxon>Metazoa</taxon>
        <taxon>Ecdysozoa</taxon>
        <taxon>Arthropoda</taxon>
        <taxon>Hexapoda</taxon>
        <taxon>Insecta</taxon>
        <taxon>Pterygota</taxon>
        <taxon>Neoptera</taxon>
        <taxon>Endopterygota</taxon>
        <taxon>Lepidoptera</taxon>
        <taxon>Glossata</taxon>
        <taxon>Ditrysia</taxon>
        <taxon>Noctuoidea</taxon>
        <taxon>Noctuidae</taxon>
        <taxon>Amphipyrinae</taxon>
        <taxon>Spodoptera</taxon>
    </lineage>
</organism>
<keyword evidence="4" id="KW-0804">Transcription</keyword>
<evidence type="ECO:0000256" key="2">
    <source>
        <dbReference type="ARBA" id="ARBA00016807"/>
    </source>
</evidence>
<comment type="subunit">
    <text evidence="1">Self-associates forming complexes of several hundred monomers.</text>
</comment>
<proteinExistence type="predicted"/>
<keyword evidence="8" id="KW-1185">Reference proteome</keyword>
<dbReference type="Proteomes" id="UP000648187">
    <property type="component" value="Unassembled WGS sequence"/>
</dbReference>
<evidence type="ECO:0000313" key="7">
    <source>
        <dbReference type="EMBL" id="KAF9409262.1"/>
    </source>
</evidence>
<dbReference type="PANTHER" id="PTHR21411">
    <property type="entry name" value="APONTIC"/>
    <property type="match status" value="1"/>
</dbReference>
<evidence type="ECO:0000313" key="8">
    <source>
        <dbReference type="Proteomes" id="UP000648187"/>
    </source>
</evidence>
<feature type="domain" description="Myb-like" evidence="6">
    <location>
        <begin position="2"/>
        <end position="75"/>
    </location>
</feature>
<comment type="function">
    <text evidence="5">Involved in transvection phenomena (= synapsis-dependent gene expression), where the synaptic pairing of chromosomes carrying genes with which zeste interacts influences the expression of these genes. Zeste binds to DNA and stimulates transcription from a nearby promoter.</text>
</comment>
<evidence type="ECO:0000259" key="6">
    <source>
        <dbReference type="PROSITE" id="PS50090"/>
    </source>
</evidence>
<keyword evidence="3" id="KW-0805">Transcription regulation</keyword>
<dbReference type="Pfam" id="PF13873">
    <property type="entry name" value="Myb_DNA-bind_5"/>
    <property type="match status" value="1"/>
</dbReference>
<evidence type="ECO:0000256" key="3">
    <source>
        <dbReference type="ARBA" id="ARBA00023015"/>
    </source>
</evidence>
<comment type="caution">
    <text evidence="7">The sequence shown here is derived from an EMBL/GenBank/DDBJ whole genome shotgun (WGS) entry which is preliminary data.</text>
</comment>
<evidence type="ECO:0000256" key="5">
    <source>
        <dbReference type="ARBA" id="ARBA00025466"/>
    </source>
</evidence>
<evidence type="ECO:0000256" key="1">
    <source>
        <dbReference type="ARBA" id="ARBA00011764"/>
    </source>
</evidence>
<dbReference type="InterPro" id="IPR001005">
    <property type="entry name" value="SANT/Myb"/>
</dbReference>
<dbReference type="EMBL" id="JACKWZ010000326">
    <property type="protein sequence ID" value="KAF9409262.1"/>
    <property type="molecule type" value="Genomic_DNA"/>
</dbReference>
<dbReference type="PANTHER" id="PTHR21411:SF0">
    <property type="entry name" value="REGULATORY PROTEIN ZESTE"/>
    <property type="match status" value="1"/>
</dbReference>
<accession>A0A835G938</accession>
<dbReference type="InterPro" id="IPR028002">
    <property type="entry name" value="Myb_DNA-bind_5"/>
</dbReference>
<protein>
    <recommendedName>
        <fullName evidence="2">Regulatory protein zeste</fullName>
    </recommendedName>
</protein>
<dbReference type="PROSITE" id="PS50090">
    <property type="entry name" value="MYB_LIKE"/>
    <property type="match status" value="1"/>
</dbReference>
<gene>
    <name evidence="7" type="ORF">HW555_011297</name>
</gene>
<dbReference type="AlphaFoldDB" id="A0A835G938"/>